<evidence type="ECO:0000259" key="8">
    <source>
        <dbReference type="Pfam" id="PF04577"/>
    </source>
</evidence>
<dbReference type="GO" id="GO:0005783">
    <property type="term" value="C:endoplasmic reticulum"/>
    <property type="evidence" value="ECO:0007669"/>
    <property type="project" value="TreeGrafter"/>
</dbReference>
<comment type="subcellular location">
    <subcellularLocation>
        <location evidence="1">Membrane</location>
        <topology evidence="1">Single-pass membrane protein</topology>
    </subcellularLocation>
</comment>
<sequence length="438" mass="49689">MILKVTFILVPIVTALVAILLYRRSHDVIPATTKTCQGELERSVCVVTSVCYHRDDKDATHKLYGTDLPDGHVESLAYIIAPDVFPQSLVYLSAPPDTHLNPQTFTQEVTFLLTRFKPDNIMHVFHDDLLPIYAVLSEFFPDTQAPFPVRLVFADDFGVMPHDGLYQLLSSYDLTYESRGLCFKEVIVGFNKKSLWYHYGFASPQGPVPHNKTYIQHLIHSFKASVPNSTLPQEKNQVLLFSRSESRLILNEAQLTLRLARKLGASVKTLDLEVHSVQKVLAEVSRTSLVVGMHGSMFISLLWAAPNTKVLELFPYAVPHDQYTPYKTLASILDLEYVAWTNTELSHTVGHIDYPREYGGLLHLQSELQEEIVEQKVVPPHLCCDDPSWLYHIYQDTVVNVTQILDLVSDTTLVIILSFDTQHYPSQLYSGYKGFLPR</sequence>
<dbReference type="EMBL" id="VXIV02001782">
    <property type="protein sequence ID" value="KAF6029878.1"/>
    <property type="molecule type" value="Genomic_DNA"/>
</dbReference>
<proteinExistence type="predicted"/>
<keyword evidence="2" id="KW-0328">Glycosyltransferase</keyword>
<evidence type="ECO:0000313" key="9">
    <source>
        <dbReference type="EMBL" id="KAF6029878.1"/>
    </source>
</evidence>
<comment type="caution">
    <text evidence="9">The sequence shown here is derived from an EMBL/GenBank/DDBJ whole genome shotgun (WGS) entry which is preliminary data.</text>
</comment>
<evidence type="ECO:0000256" key="7">
    <source>
        <dbReference type="ARBA" id="ARBA00023180"/>
    </source>
</evidence>
<dbReference type="GO" id="GO:0097363">
    <property type="term" value="F:protein O-acetylglucosaminyltransferase activity"/>
    <property type="evidence" value="ECO:0007669"/>
    <property type="project" value="TreeGrafter"/>
</dbReference>
<evidence type="ECO:0000256" key="4">
    <source>
        <dbReference type="ARBA" id="ARBA00022692"/>
    </source>
</evidence>
<dbReference type="Pfam" id="PF04577">
    <property type="entry name" value="Glyco_transf_61"/>
    <property type="match status" value="1"/>
</dbReference>
<dbReference type="InterPro" id="IPR007657">
    <property type="entry name" value="Glycosyltransferase_61"/>
</dbReference>
<feature type="domain" description="Glycosyltransferase 61 catalytic" evidence="8">
    <location>
        <begin position="162"/>
        <end position="311"/>
    </location>
</feature>
<keyword evidence="6" id="KW-0472">Membrane</keyword>
<dbReference type="PANTHER" id="PTHR20961:SF38">
    <property type="entry name" value="PROTEIN O-LINKED-MANNOSE BETA-1,4-N-ACETYLGLUCOSAMINYLTRANSFERASE 2"/>
    <property type="match status" value="1"/>
</dbReference>
<dbReference type="GO" id="GO:0016020">
    <property type="term" value="C:membrane"/>
    <property type="evidence" value="ECO:0007669"/>
    <property type="project" value="UniProtKB-SubCell"/>
</dbReference>
<organism evidence="9 10">
    <name type="scientific">Bugula neritina</name>
    <name type="common">Brown bryozoan</name>
    <name type="synonym">Sertularia neritina</name>
    <dbReference type="NCBI Taxonomy" id="10212"/>
    <lineage>
        <taxon>Eukaryota</taxon>
        <taxon>Metazoa</taxon>
        <taxon>Spiralia</taxon>
        <taxon>Lophotrochozoa</taxon>
        <taxon>Bryozoa</taxon>
        <taxon>Gymnolaemata</taxon>
        <taxon>Cheilostomatida</taxon>
        <taxon>Flustrina</taxon>
        <taxon>Buguloidea</taxon>
        <taxon>Bugulidae</taxon>
        <taxon>Bugula</taxon>
    </lineage>
</organism>
<dbReference type="OrthoDB" id="529273at2759"/>
<dbReference type="Proteomes" id="UP000593567">
    <property type="component" value="Unassembled WGS sequence"/>
</dbReference>
<keyword evidence="10" id="KW-1185">Reference proteome</keyword>
<keyword evidence="5" id="KW-1133">Transmembrane helix</keyword>
<dbReference type="AlphaFoldDB" id="A0A7J7JX14"/>
<accession>A0A7J7JX14</accession>
<dbReference type="PANTHER" id="PTHR20961">
    <property type="entry name" value="GLYCOSYLTRANSFERASE"/>
    <property type="match status" value="1"/>
</dbReference>
<keyword evidence="3" id="KW-0808">Transferase</keyword>
<dbReference type="InterPro" id="IPR049625">
    <property type="entry name" value="Glyco_transf_61_cat"/>
</dbReference>
<evidence type="ECO:0000256" key="5">
    <source>
        <dbReference type="ARBA" id="ARBA00022989"/>
    </source>
</evidence>
<keyword evidence="7" id="KW-0325">Glycoprotein</keyword>
<protein>
    <submittedName>
        <fullName evidence="9">POMGNT2</fullName>
    </submittedName>
</protein>
<evidence type="ECO:0000256" key="1">
    <source>
        <dbReference type="ARBA" id="ARBA00004167"/>
    </source>
</evidence>
<evidence type="ECO:0000256" key="2">
    <source>
        <dbReference type="ARBA" id="ARBA00022676"/>
    </source>
</evidence>
<keyword evidence="4" id="KW-0812">Transmembrane</keyword>
<reference evidence="9" key="1">
    <citation type="submission" date="2020-06" db="EMBL/GenBank/DDBJ databases">
        <title>Draft genome of Bugula neritina, a colonial animal packing powerful symbionts and potential medicines.</title>
        <authorList>
            <person name="Rayko M."/>
        </authorList>
    </citation>
    <scope>NUCLEOTIDE SEQUENCE [LARGE SCALE GENOMIC DNA]</scope>
    <source>
        <strain evidence="9">Kwan_BN1</strain>
    </source>
</reference>
<evidence type="ECO:0000256" key="6">
    <source>
        <dbReference type="ARBA" id="ARBA00023136"/>
    </source>
</evidence>
<name>A0A7J7JX14_BUGNE</name>
<gene>
    <name evidence="9" type="ORF">EB796_011815</name>
</gene>
<dbReference type="GO" id="GO:0035269">
    <property type="term" value="P:protein O-linked glycosylation via mannose"/>
    <property type="evidence" value="ECO:0007669"/>
    <property type="project" value="TreeGrafter"/>
</dbReference>
<evidence type="ECO:0000313" key="10">
    <source>
        <dbReference type="Proteomes" id="UP000593567"/>
    </source>
</evidence>
<evidence type="ECO:0000256" key="3">
    <source>
        <dbReference type="ARBA" id="ARBA00022679"/>
    </source>
</evidence>